<accession>A0A6J5NP28</accession>
<dbReference type="CDD" id="cd01029">
    <property type="entry name" value="TOPRIM_primases"/>
    <property type="match status" value="1"/>
</dbReference>
<dbReference type="InterPro" id="IPR006171">
    <property type="entry name" value="TOPRIM_dom"/>
</dbReference>
<reference evidence="2" key="1">
    <citation type="submission" date="2020-04" db="EMBL/GenBank/DDBJ databases">
        <authorList>
            <person name="Chiriac C."/>
            <person name="Salcher M."/>
            <person name="Ghai R."/>
            <person name="Kavagutti S V."/>
        </authorList>
    </citation>
    <scope>NUCLEOTIDE SEQUENCE</scope>
</reference>
<dbReference type="Pfam" id="PF13155">
    <property type="entry name" value="Toprim_2"/>
    <property type="match status" value="1"/>
</dbReference>
<dbReference type="Gene3D" id="3.40.1360.10">
    <property type="match status" value="1"/>
</dbReference>
<proteinExistence type="predicted"/>
<dbReference type="Pfam" id="PF13481">
    <property type="entry name" value="AAA_25"/>
    <property type="match status" value="1"/>
</dbReference>
<organism evidence="2">
    <name type="scientific">uncultured Caudovirales phage</name>
    <dbReference type="NCBI Taxonomy" id="2100421"/>
    <lineage>
        <taxon>Viruses</taxon>
        <taxon>Duplodnaviria</taxon>
        <taxon>Heunggongvirae</taxon>
        <taxon>Uroviricota</taxon>
        <taxon>Caudoviricetes</taxon>
        <taxon>Peduoviridae</taxon>
        <taxon>Maltschvirus</taxon>
        <taxon>Maltschvirus maltsch</taxon>
    </lineage>
</organism>
<dbReference type="InterPro" id="IPR027417">
    <property type="entry name" value="P-loop_NTPase"/>
</dbReference>
<evidence type="ECO:0000313" key="2">
    <source>
        <dbReference type="EMBL" id="CAB4160502.1"/>
    </source>
</evidence>
<gene>
    <name evidence="2" type="ORF">UFOVP767_6</name>
</gene>
<evidence type="ECO:0000259" key="1">
    <source>
        <dbReference type="PROSITE" id="PS50880"/>
    </source>
</evidence>
<name>A0A6J5NP28_9CAUD</name>
<protein>
    <submittedName>
        <fullName evidence="2">Archaeal primase DnaG/twinkle, TOPRIM domain</fullName>
    </submittedName>
</protein>
<dbReference type="CDD" id="cd01125">
    <property type="entry name" value="RepA_RSF1010_like"/>
    <property type="match status" value="1"/>
</dbReference>
<sequence length="632" mass="70027">MTELVQHIEQVAKFFWGEPNTKLSKPGKEIRFGTHGSKSIDLEKGTWYDHETNEGGGVSDLIKLETGGAKIEPWMAENLGITLTPRANKTEELKPIQARKVKAVYPYVNAYGEIVYEVIRFEPKDFRQRRLENGKHVWNLQGVTPLPYNLPAILEHPRKTIFLVEGEKDVEALKNLGLLASCNSGGAKKWTQELNLHFAGRKIIVLPDNDEAGQNHAKVIIEQLGASASEIRILELPELKEKGDVSDWIAQGGTKEQLVHLAKSAPLAKDWQAPVNPPKLRILTLKEIAELPPVTWLVNGLIPKQSLAMVYGEPGGGKTFTALDIALTVAHGTQWHGHEVARGQVFYVAGEGVGGFRKRIGAWHQHHELEEQAPFFLIPKAVNLLDDLEIEDLLQTIEATRDPELPVAMVVFDTVARCMIGGDENSAQDMGKAVKNMDKVRELIGCAVLPIHHSGKDSNRGARGSTALIGAVDVSVRVERDSDRVLLTTEKQKDAEPLDPIQFKTISVELAAGPLSLESETSLVLEVSDQPADIVARKKLSGQQRLILDALHDALSSAGEQRSIGNYIPKGYYSVSESLWRDFSMSKQISDGSDDSKKKAFLRAAKALQERGIVGKWDDYCWIWKDKHEPKL</sequence>
<dbReference type="EMBL" id="LR796714">
    <property type="protein sequence ID" value="CAB4160502.1"/>
    <property type="molecule type" value="Genomic_DNA"/>
</dbReference>
<dbReference type="SUPFAM" id="SSF56731">
    <property type="entry name" value="DNA primase core"/>
    <property type="match status" value="1"/>
</dbReference>
<dbReference type="PROSITE" id="PS50880">
    <property type="entry name" value="TOPRIM"/>
    <property type="match status" value="1"/>
</dbReference>
<feature type="domain" description="Toprim" evidence="1">
    <location>
        <begin position="159"/>
        <end position="239"/>
    </location>
</feature>
<dbReference type="Gene3D" id="3.40.50.300">
    <property type="entry name" value="P-loop containing nucleotide triphosphate hydrolases"/>
    <property type="match status" value="1"/>
</dbReference>
<dbReference type="InterPro" id="IPR038724">
    <property type="entry name" value="RepA"/>
</dbReference>
<dbReference type="InterPro" id="IPR034154">
    <property type="entry name" value="TOPRIM_DnaG/twinkle"/>
</dbReference>
<dbReference type="SUPFAM" id="SSF52540">
    <property type="entry name" value="P-loop containing nucleoside triphosphate hydrolases"/>
    <property type="match status" value="1"/>
</dbReference>